<keyword evidence="1" id="KW-1133">Transmembrane helix</keyword>
<comment type="caution">
    <text evidence="2">The sequence shown here is derived from an EMBL/GenBank/DDBJ whole genome shotgun (WGS) entry which is preliminary data.</text>
</comment>
<accession>A0ABM9NUD5</accession>
<feature type="transmembrane region" description="Helical" evidence="1">
    <location>
        <begin position="69"/>
        <end position="89"/>
    </location>
</feature>
<dbReference type="RefSeq" id="WP_348710587.1">
    <property type="nucleotide sequence ID" value="NZ_CAXIXY010000003.1"/>
</dbReference>
<feature type="transmembrane region" description="Helical" evidence="1">
    <location>
        <begin position="41"/>
        <end position="63"/>
    </location>
</feature>
<feature type="transmembrane region" description="Helical" evidence="1">
    <location>
        <begin position="145"/>
        <end position="168"/>
    </location>
</feature>
<dbReference type="Proteomes" id="UP001497416">
    <property type="component" value="Unassembled WGS sequence"/>
</dbReference>
<protein>
    <recommendedName>
        <fullName evidence="4">Threonine/homoserine/homoserine lactone efflux protein</fullName>
    </recommendedName>
</protein>
<organism evidence="2 3">
    <name type="scientific">Tenacibaculum platacis</name>
    <dbReference type="NCBI Taxonomy" id="3137852"/>
    <lineage>
        <taxon>Bacteria</taxon>
        <taxon>Pseudomonadati</taxon>
        <taxon>Bacteroidota</taxon>
        <taxon>Flavobacteriia</taxon>
        <taxon>Flavobacteriales</taxon>
        <taxon>Flavobacteriaceae</taxon>
        <taxon>Tenacibaculum</taxon>
    </lineage>
</organism>
<name>A0ABM9NUD5_9FLAO</name>
<evidence type="ECO:0000313" key="2">
    <source>
        <dbReference type="EMBL" id="CAL2079451.1"/>
    </source>
</evidence>
<gene>
    <name evidence="2" type="ORF">T190607A01A_10865</name>
</gene>
<feature type="transmembrane region" description="Helical" evidence="1">
    <location>
        <begin position="109"/>
        <end position="133"/>
    </location>
</feature>
<reference evidence="2 3" key="1">
    <citation type="submission" date="2024-05" db="EMBL/GenBank/DDBJ databases">
        <authorList>
            <person name="Duchaud E."/>
        </authorList>
    </citation>
    <scope>NUCLEOTIDE SEQUENCE [LARGE SCALE GENOMIC DNA]</scope>
    <source>
        <strain evidence="2">Ena-SAMPLE-TAB-13-05-2024-13:56:06:370-140302</strain>
    </source>
</reference>
<feature type="transmembrane region" description="Helical" evidence="1">
    <location>
        <begin position="6"/>
        <end position="29"/>
    </location>
</feature>
<keyword evidence="1" id="KW-0472">Membrane</keyword>
<keyword evidence="3" id="KW-1185">Reference proteome</keyword>
<keyword evidence="1" id="KW-0812">Transmembrane</keyword>
<dbReference type="EMBL" id="CAXIXY010000003">
    <property type="protein sequence ID" value="CAL2079451.1"/>
    <property type="molecule type" value="Genomic_DNA"/>
</dbReference>
<proteinExistence type="predicted"/>
<evidence type="ECO:0008006" key="4">
    <source>
        <dbReference type="Google" id="ProtNLM"/>
    </source>
</evidence>
<sequence>MLIHFIIGFITSYLGFTPPSMLNLTVGKIFIDENKKSARRFIYGAAIVVFFQFLLSLWVISLINEVPQLLFWIKNAAVFVFLFLSLFYLRKEMFSKQKVKQICDRKTCFAYGVKLSFVNMFAIPFFALAYSFFSMKGLLSQEYNYLLAFGLGTSLGVVAVLSSYIVLIRRMESKVNKVMVYFNPLMSVITGFLAVLTTIKLYF</sequence>
<feature type="transmembrane region" description="Helical" evidence="1">
    <location>
        <begin position="180"/>
        <end position="202"/>
    </location>
</feature>
<evidence type="ECO:0000313" key="3">
    <source>
        <dbReference type="Proteomes" id="UP001497416"/>
    </source>
</evidence>
<evidence type="ECO:0000256" key="1">
    <source>
        <dbReference type="SAM" id="Phobius"/>
    </source>
</evidence>